<keyword evidence="8" id="KW-1185">Reference proteome</keyword>
<protein>
    <recommendedName>
        <fullName evidence="6">Extradiol ring-cleavage dioxygenase class III enzyme subunit B domain-containing protein</fullName>
    </recommendedName>
</protein>
<comment type="caution">
    <text evidence="7">The sequence shown here is derived from an EMBL/GenBank/DDBJ whole genome shotgun (WGS) entry which is preliminary data.</text>
</comment>
<dbReference type="EMBL" id="JAACJK010000164">
    <property type="protein sequence ID" value="KAF5324744.1"/>
    <property type="molecule type" value="Genomic_DNA"/>
</dbReference>
<dbReference type="PANTHER" id="PTHR30096:SF0">
    <property type="entry name" value="4,5-DOPA DIOXYGENASE EXTRADIOL-LIKE PROTEIN"/>
    <property type="match status" value="1"/>
</dbReference>
<reference evidence="7 8" key="1">
    <citation type="journal article" date="2020" name="ISME J.">
        <title>Uncovering the hidden diversity of litter-decomposition mechanisms in mushroom-forming fungi.</title>
        <authorList>
            <person name="Floudas D."/>
            <person name="Bentzer J."/>
            <person name="Ahren D."/>
            <person name="Johansson T."/>
            <person name="Persson P."/>
            <person name="Tunlid A."/>
        </authorList>
    </citation>
    <scope>NUCLEOTIDE SEQUENCE [LARGE SCALE GENOMIC DNA]</scope>
    <source>
        <strain evidence="7 8">CBS 175.51</strain>
    </source>
</reference>
<evidence type="ECO:0000259" key="6">
    <source>
        <dbReference type="Pfam" id="PF02900"/>
    </source>
</evidence>
<evidence type="ECO:0000256" key="4">
    <source>
        <dbReference type="ARBA" id="ARBA00022833"/>
    </source>
</evidence>
<dbReference type="Gene3D" id="3.40.830.10">
    <property type="entry name" value="LigB-like"/>
    <property type="match status" value="1"/>
</dbReference>
<accession>A0A8H5BKD8</accession>
<name>A0A8H5BKD8_9AGAR</name>
<dbReference type="GO" id="GO:0008270">
    <property type="term" value="F:zinc ion binding"/>
    <property type="evidence" value="ECO:0007669"/>
    <property type="project" value="InterPro"/>
</dbReference>
<evidence type="ECO:0000256" key="3">
    <source>
        <dbReference type="ARBA" id="ARBA00022723"/>
    </source>
</evidence>
<dbReference type="Proteomes" id="UP000541558">
    <property type="component" value="Unassembled WGS sequence"/>
</dbReference>
<dbReference type="CDD" id="cd07363">
    <property type="entry name" value="45_DOPA_Dioxygenase"/>
    <property type="match status" value="1"/>
</dbReference>
<evidence type="ECO:0000256" key="1">
    <source>
        <dbReference type="ARBA" id="ARBA00001947"/>
    </source>
</evidence>
<keyword evidence="3" id="KW-0479">Metal-binding</keyword>
<dbReference type="GO" id="GO:0016702">
    <property type="term" value="F:oxidoreductase activity, acting on single donors with incorporation of molecular oxygen, incorporation of two atoms of oxygen"/>
    <property type="evidence" value="ECO:0007669"/>
    <property type="project" value="UniProtKB-ARBA"/>
</dbReference>
<comment type="cofactor">
    <cofactor evidence="1">
        <name>Zn(2+)</name>
        <dbReference type="ChEBI" id="CHEBI:29105"/>
    </cofactor>
</comment>
<dbReference type="Pfam" id="PF02900">
    <property type="entry name" value="LigB"/>
    <property type="match status" value="1"/>
</dbReference>
<dbReference type="AlphaFoldDB" id="A0A8H5BKD8"/>
<organism evidence="7 8">
    <name type="scientific">Ephemerocybe angulata</name>
    <dbReference type="NCBI Taxonomy" id="980116"/>
    <lineage>
        <taxon>Eukaryota</taxon>
        <taxon>Fungi</taxon>
        <taxon>Dikarya</taxon>
        <taxon>Basidiomycota</taxon>
        <taxon>Agaricomycotina</taxon>
        <taxon>Agaricomycetes</taxon>
        <taxon>Agaricomycetidae</taxon>
        <taxon>Agaricales</taxon>
        <taxon>Agaricineae</taxon>
        <taxon>Psathyrellaceae</taxon>
        <taxon>Ephemerocybe</taxon>
    </lineage>
</organism>
<gene>
    <name evidence="7" type="ORF">D9611_004512</name>
</gene>
<feature type="domain" description="Extradiol ring-cleavage dioxygenase class III enzyme subunit B" evidence="6">
    <location>
        <begin position="123"/>
        <end position="374"/>
    </location>
</feature>
<dbReference type="OrthoDB" id="7396853at2759"/>
<dbReference type="PANTHER" id="PTHR30096">
    <property type="entry name" value="4,5-DOPA DIOXYGENASE EXTRADIOL-LIKE PROTEIN"/>
    <property type="match status" value="1"/>
</dbReference>
<dbReference type="SUPFAM" id="SSF53213">
    <property type="entry name" value="LigB-like"/>
    <property type="match status" value="1"/>
</dbReference>
<comment type="similarity">
    <text evidence="2">Belongs to the DODA-type extradiol aromatic ring-opening dioxygenase family.</text>
</comment>
<keyword evidence="4" id="KW-0862">Zinc</keyword>
<sequence>MRYFSGLTTTQFALFVALAAVLLVLYPSLLTAASSAIGIGALSRNLISRFRNYSTNTTTLSPAIPTMAASSNIDFLQSLKDLPATPERIPVFFFAHGSPILAFPPHMAAGMGDMAAYQGSTGVLSDFLKAFGSTLLEKYNPKGIVVFSAHWETHGTRLVSDYKENPLLMDYFGFPPELYQLKFKSKGDSKLAQRVVDLYKENGLKARLTDEKEARGEDGRGFEGPGLDHGVFVPFRIMFGEEFTSIPIVQVSIDSSLDPEKNWQAGKAVAKLREEGILVLSGGLTAHNLRDRSSFSPATAKPIHKEFDSALHQAVSVEDAALRKKAMCELPRHPGFRASHPREDHFVPLYVAAGAGEGGEVRTVMNHYGIPTFAFGL</sequence>
<evidence type="ECO:0000256" key="2">
    <source>
        <dbReference type="ARBA" id="ARBA00007581"/>
    </source>
</evidence>
<dbReference type="InterPro" id="IPR014436">
    <property type="entry name" value="Extradiol_dOase_DODA"/>
</dbReference>
<evidence type="ECO:0000256" key="5">
    <source>
        <dbReference type="ARBA" id="ARBA00023002"/>
    </source>
</evidence>
<evidence type="ECO:0000313" key="7">
    <source>
        <dbReference type="EMBL" id="KAF5324744.1"/>
    </source>
</evidence>
<dbReference type="GO" id="GO:0008198">
    <property type="term" value="F:ferrous iron binding"/>
    <property type="evidence" value="ECO:0007669"/>
    <property type="project" value="InterPro"/>
</dbReference>
<proteinExistence type="inferred from homology"/>
<evidence type="ECO:0000313" key="8">
    <source>
        <dbReference type="Proteomes" id="UP000541558"/>
    </source>
</evidence>
<dbReference type="InterPro" id="IPR004183">
    <property type="entry name" value="Xdiol_dOase_suB"/>
</dbReference>
<keyword evidence="5" id="KW-0560">Oxidoreductase</keyword>